<proteinExistence type="predicted"/>
<evidence type="ECO:0000313" key="1">
    <source>
        <dbReference type="EMBL" id="SJL18530.1"/>
    </source>
</evidence>
<organism evidence="1 2">
    <name type="scientific">Armillaria ostoyae</name>
    <name type="common">Armillaria root rot fungus</name>
    <dbReference type="NCBI Taxonomy" id="47428"/>
    <lineage>
        <taxon>Eukaryota</taxon>
        <taxon>Fungi</taxon>
        <taxon>Dikarya</taxon>
        <taxon>Basidiomycota</taxon>
        <taxon>Agaricomycotina</taxon>
        <taxon>Agaricomycetes</taxon>
        <taxon>Agaricomycetidae</taxon>
        <taxon>Agaricales</taxon>
        <taxon>Marasmiineae</taxon>
        <taxon>Physalacriaceae</taxon>
        <taxon>Armillaria</taxon>
    </lineage>
</organism>
<evidence type="ECO:0000313" key="2">
    <source>
        <dbReference type="Proteomes" id="UP000219338"/>
    </source>
</evidence>
<reference evidence="2" key="1">
    <citation type="journal article" date="2017" name="Nat. Ecol. Evol.">
        <title>Genome expansion and lineage-specific genetic innovations in the forest pathogenic fungi Armillaria.</title>
        <authorList>
            <person name="Sipos G."/>
            <person name="Prasanna A.N."/>
            <person name="Walter M.C."/>
            <person name="O'Connor E."/>
            <person name="Balint B."/>
            <person name="Krizsan K."/>
            <person name="Kiss B."/>
            <person name="Hess J."/>
            <person name="Varga T."/>
            <person name="Slot J."/>
            <person name="Riley R."/>
            <person name="Boka B."/>
            <person name="Rigling D."/>
            <person name="Barry K."/>
            <person name="Lee J."/>
            <person name="Mihaltcheva S."/>
            <person name="LaButti K."/>
            <person name="Lipzen A."/>
            <person name="Waldron R."/>
            <person name="Moloney N.M."/>
            <person name="Sperisen C."/>
            <person name="Kredics L."/>
            <person name="Vagvoelgyi C."/>
            <person name="Patrignani A."/>
            <person name="Fitzpatrick D."/>
            <person name="Nagy I."/>
            <person name="Doyle S."/>
            <person name="Anderson J.B."/>
            <person name="Grigoriev I.V."/>
            <person name="Gueldener U."/>
            <person name="Muensterkoetter M."/>
            <person name="Nagy L.G."/>
        </authorList>
    </citation>
    <scope>NUCLEOTIDE SEQUENCE [LARGE SCALE GENOMIC DNA]</scope>
    <source>
        <strain evidence="2">C18/9</strain>
    </source>
</reference>
<name>A0A284SBZ7_ARMOS</name>
<dbReference type="EMBL" id="FUEG01000062">
    <property type="protein sequence ID" value="SJL18530.1"/>
    <property type="molecule type" value="Genomic_DNA"/>
</dbReference>
<keyword evidence="2" id="KW-1185">Reference proteome</keyword>
<sequence>MRKIVQRELEHAEALLEPSQDGWAGKRLSEGWVFIIIIIISSAAPDDVPTTVLSPNDAALPACHLPSIHLFPARMHHCAQHTDISSNPRVSKGTRVFIIAHSFAVPTAYLPSILTPFQSQPWRLCLVPIVVRI</sequence>
<accession>A0A284SBZ7</accession>
<dbReference type="AlphaFoldDB" id="A0A284SBZ7"/>
<dbReference type="Proteomes" id="UP000219338">
    <property type="component" value="Unassembled WGS sequence"/>
</dbReference>
<protein>
    <submittedName>
        <fullName evidence="1">Uncharacterized protein</fullName>
    </submittedName>
</protein>
<gene>
    <name evidence="1" type="ORF">ARMOST_22123</name>
</gene>